<dbReference type="GO" id="GO:0006281">
    <property type="term" value="P:DNA repair"/>
    <property type="evidence" value="ECO:0007669"/>
    <property type="project" value="UniProtKB-ARBA"/>
</dbReference>
<dbReference type="PANTHER" id="PTHR46609:SF8">
    <property type="entry name" value="YQAJ VIRAL RECOMBINASE DOMAIN-CONTAINING PROTEIN"/>
    <property type="match status" value="1"/>
</dbReference>
<accession>A0A1X7TTM1</accession>
<dbReference type="InterPro" id="IPR051703">
    <property type="entry name" value="NF-kappa-B_Signaling_Reg"/>
</dbReference>
<dbReference type="InterPro" id="IPR011604">
    <property type="entry name" value="PDDEXK-like_dom_sf"/>
</dbReference>
<name>A0A1X7TTM1_AMPQE</name>
<dbReference type="InterPro" id="IPR011335">
    <property type="entry name" value="Restrct_endonuc-II-like"/>
</dbReference>
<dbReference type="Gene3D" id="3.90.320.10">
    <property type="match status" value="1"/>
</dbReference>
<organism evidence="1">
    <name type="scientific">Amphimedon queenslandica</name>
    <name type="common">Sponge</name>
    <dbReference type="NCBI Taxonomy" id="400682"/>
    <lineage>
        <taxon>Eukaryota</taxon>
        <taxon>Metazoa</taxon>
        <taxon>Porifera</taxon>
        <taxon>Demospongiae</taxon>
        <taxon>Heteroscleromorpha</taxon>
        <taxon>Haplosclerida</taxon>
        <taxon>Niphatidae</taxon>
        <taxon>Amphimedon</taxon>
    </lineage>
</organism>
<dbReference type="InParanoid" id="A0A1X7TTM1"/>
<dbReference type="AlphaFoldDB" id="A0A1X7TTM1"/>
<sequence>MLQRGENGLLSPRRNHSYYAQVQKEMAILNVDWCDFVVYSKDTVIVDHIVRDFDY</sequence>
<evidence type="ECO:0000313" key="1">
    <source>
        <dbReference type="EnsemblMetazoa" id="Aqu2.1.18224_001"/>
    </source>
</evidence>
<proteinExistence type="predicted"/>
<protein>
    <submittedName>
        <fullName evidence="1">Uncharacterized protein</fullName>
    </submittedName>
</protein>
<dbReference type="SUPFAM" id="SSF52980">
    <property type="entry name" value="Restriction endonuclease-like"/>
    <property type="match status" value="1"/>
</dbReference>
<dbReference type="PANTHER" id="PTHR46609">
    <property type="entry name" value="EXONUCLEASE, PHAGE-TYPE/RECB, C-TERMINAL DOMAIN-CONTAINING PROTEIN"/>
    <property type="match status" value="1"/>
</dbReference>
<reference evidence="1" key="1">
    <citation type="submission" date="2017-05" db="UniProtKB">
        <authorList>
            <consortium name="EnsemblMetazoa"/>
        </authorList>
    </citation>
    <scope>IDENTIFICATION</scope>
</reference>
<dbReference type="EnsemblMetazoa" id="Aqu2.1.18224_001">
    <property type="protein sequence ID" value="Aqu2.1.18224_001"/>
    <property type="gene ID" value="Aqu2.1.18224"/>
</dbReference>